<evidence type="ECO:0000313" key="3">
    <source>
        <dbReference type="Proteomes" id="UP000238304"/>
    </source>
</evidence>
<proteinExistence type="predicted"/>
<sequence length="317" mass="37038">MKTTFLFRSLALWPVFLVCLLAACSKDEETGLAPFRKITMEGEACTLQMDMARGGWRIASVITPWGETMKDKYGKPLQLEGTGSLHYRWWDLERSADTHLTLHLKDNFDLGERRFLVLNLEMKEGFYKEQVVITQNACHNFYEIESLTYSLEEGDGVSEAETGRYGLKYREERGSDESDTFTVHPFINEWTTYQFSFDDRVENYFSWVNPQKRFVNLPDRIEAGKIVVNEAPLPFKEESTYFKDEELRKKGFEVQMIPSKWNIYAADIYYKRLKLTFCLTLARPGSDTKQVLKGKLTQKYPYDCSPVRYTTEDYQGE</sequence>
<dbReference type="Proteomes" id="UP000238304">
    <property type="component" value="Chromosome"/>
</dbReference>
<keyword evidence="3" id="KW-1185">Reference proteome</keyword>
<dbReference type="EMBL" id="CP027231">
    <property type="protein sequence ID" value="AVM54055.1"/>
    <property type="molecule type" value="Genomic_DNA"/>
</dbReference>
<gene>
    <name evidence="2" type="ORF">C4H11_09340</name>
</gene>
<keyword evidence="1" id="KW-0732">Signal</keyword>
<protein>
    <submittedName>
        <fullName evidence="2">Uncharacterized protein</fullName>
    </submittedName>
</protein>
<evidence type="ECO:0000313" key="2">
    <source>
        <dbReference type="EMBL" id="AVM54055.1"/>
    </source>
</evidence>
<name>A0ABN5IMF1_9BACE</name>
<reference evidence="2 3" key="1">
    <citation type="submission" date="2018-02" db="EMBL/GenBank/DDBJ databases">
        <authorList>
            <person name="Holder M.E."/>
            <person name="Ajami N.J."/>
            <person name="Petrosino J.F."/>
        </authorList>
    </citation>
    <scope>NUCLEOTIDE SEQUENCE [LARGE SCALE GENOMIC DNA]</scope>
    <source>
        <strain evidence="2 3">ATCC 33285</strain>
    </source>
</reference>
<dbReference type="PROSITE" id="PS51257">
    <property type="entry name" value="PROKAR_LIPOPROTEIN"/>
    <property type="match status" value="1"/>
</dbReference>
<dbReference type="RefSeq" id="WP_106043300.1">
    <property type="nucleotide sequence ID" value="NZ_CP027231.1"/>
</dbReference>
<feature type="chain" id="PRO_5045868100" evidence="1">
    <location>
        <begin position="23"/>
        <end position="317"/>
    </location>
</feature>
<organism evidence="2 3">
    <name type="scientific">Bacteroides zoogleoformans</name>
    <dbReference type="NCBI Taxonomy" id="28119"/>
    <lineage>
        <taxon>Bacteria</taxon>
        <taxon>Pseudomonadati</taxon>
        <taxon>Bacteroidota</taxon>
        <taxon>Bacteroidia</taxon>
        <taxon>Bacteroidales</taxon>
        <taxon>Bacteroidaceae</taxon>
        <taxon>Bacteroides</taxon>
    </lineage>
</organism>
<evidence type="ECO:0000256" key="1">
    <source>
        <dbReference type="SAM" id="SignalP"/>
    </source>
</evidence>
<feature type="signal peptide" evidence="1">
    <location>
        <begin position="1"/>
        <end position="22"/>
    </location>
</feature>
<accession>A0ABN5IMF1</accession>